<dbReference type="GO" id="GO:0050660">
    <property type="term" value="F:flavin adenine dinucleotide binding"/>
    <property type="evidence" value="ECO:0007669"/>
    <property type="project" value="InterPro"/>
</dbReference>
<dbReference type="PANTHER" id="PTHR43884">
    <property type="entry name" value="ACYL-COA DEHYDROGENASE"/>
    <property type="match status" value="1"/>
</dbReference>
<dbReference type="Gene3D" id="1.20.140.10">
    <property type="entry name" value="Butyryl-CoA Dehydrogenase, subunit A, domain 3"/>
    <property type="match status" value="1"/>
</dbReference>
<dbReference type="STRING" id="2074.BG845_06853"/>
<dbReference type="SUPFAM" id="SSF56645">
    <property type="entry name" value="Acyl-CoA dehydrogenase NM domain-like"/>
    <property type="match status" value="1"/>
</dbReference>
<comment type="caution">
    <text evidence="6">The sequence shown here is derived from an EMBL/GenBank/DDBJ whole genome shotgun (WGS) entry which is preliminary data.</text>
</comment>
<dbReference type="EMBL" id="MIGB01000092">
    <property type="protein sequence ID" value="OSY34439.1"/>
    <property type="molecule type" value="Genomic_DNA"/>
</dbReference>
<evidence type="ECO:0000259" key="4">
    <source>
        <dbReference type="Pfam" id="PF02771"/>
    </source>
</evidence>
<gene>
    <name evidence="6" type="primary">soxC</name>
    <name evidence="6" type="ORF">BG845_06853</name>
</gene>
<dbReference type="InterPro" id="IPR046373">
    <property type="entry name" value="Acyl-CoA_Oxase/DH_mid-dom_sf"/>
</dbReference>
<dbReference type="Gene3D" id="2.40.110.10">
    <property type="entry name" value="Butyryl-CoA Dehydrogenase, subunit A, domain 2"/>
    <property type="match status" value="1"/>
</dbReference>
<dbReference type="InterPro" id="IPR037069">
    <property type="entry name" value="AcylCoA_DH/ox_N_sf"/>
</dbReference>
<feature type="domain" description="Acyl-CoA dehydrogenase C-terminal" evidence="5">
    <location>
        <begin position="253"/>
        <end position="388"/>
    </location>
</feature>
<sequence>MTTTENRPGSDVIDWSAAPPPTDETGWLQRAREVRRILERDAAARDRAGATPYDEVALLKESGLVTLLGPVEHGGGGQEWPTAYRVIREVAAGDGSIGQLLGYHLLWFWAARLVGTPDQIEAVEADATRNRWFFGGAVNPRDADLTIREDGDDIVYSGHKSFSTGSKVSDVTVLEGVLDGSGDPGTHVFAIVPSEQEGITFHDDWDNIGQRLTESGSVTIDDVRVPWTSAAGFVDRAFQPRIYNTLNVPTIQLVFVSFYLGIARGALETGAEYTRGTTRPWLHGGQQRAVDEPYQLDLYGDYQSKLWAVEALADAVAQEALEIHRDAWNVTAQQRGAHEVRVAAVKARATEVALEITSGIFEGLGARATAAQLGFDRFWRNVRTHTLHDPVAYKRREVGAHLLRDELPEPTWYS</sequence>
<dbReference type="RefSeq" id="WP_085916859.1">
    <property type="nucleotide sequence ID" value="NZ_AP018920.1"/>
</dbReference>
<reference evidence="6 7" key="1">
    <citation type="submission" date="2016-09" db="EMBL/GenBank/DDBJ databases">
        <title>Pseudonocardia autotrophica DSM535, a candidate organism with high potential of specific P450 cytochromes.</title>
        <authorList>
            <person name="Grumaz C."/>
            <person name="Vainshtein Y."/>
            <person name="Kirstahler P."/>
            <person name="Sohn K."/>
        </authorList>
    </citation>
    <scope>NUCLEOTIDE SEQUENCE [LARGE SCALE GENOMIC DNA]</scope>
    <source>
        <strain evidence="6 7">DSM 535</strain>
    </source>
</reference>
<name>A0A1Y2MHJ8_PSEAH</name>
<evidence type="ECO:0000256" key="2">
    <source>
        <dbReference type="ARBA" id="ARBA00023002"/>
    </source>
</evidence>
<dbReference type="Pfam" id="PF02771">
    <property type="entry name" value="Acyl-CoA_dh_N"/>
    <property type="match status" value="1"/>
</dbReference>
<dbReference type="PIRSF" id="PIRSF016578">
    <property type="entry name" value="HsaA"/>
    <property type="match status" value="1"/>
</dbReference>
<dbReference type="OrthoDB" id="571684at2"/>
<feature type="domain" description="Acyl-CoA dehydrogenase/oxidase N-terminal" evidence="4">
    <location>
        <begin position="35"/>
        <end position="121"/>
    </location>
</feature>
<keyword evidence="2" id="KW-0560">Oxidoreductase</keyword>
<dbReference type="GO" id="GO:0008470">
    <property type="term" value="F:3-methylbutanoyl-CoA dehydrogenase activity"/>
    <property type="evidence" value="ECO:0007669"/>
    <property type="project" value="TreeGrafter"/>
</dbReference>
<evidence type="ECO:0000259" key="5">
    <source>
        <dbReference type="Pfam" id="PF08028"/>
    </source>
</evidence>
<dbReference type="InterPro" id="IPR009100">
    <property type="entry name" value="AcylCoA_DH/oxidase_NM_dom_sf"/>
</dbReference>
<dbReference type="InterPro" id="IPR013107">
    <property type="entry name" value="Acyl-CoA_DH_C"/>
</dbReference>
<protein>
    <submittedName>
        <fullName evidence="6">Dibenzothiophene desulfurization enzyme C</fullName>
    </submittedName>
</protein>
<dbReference type="Gene3D" id="1.10.540.10">
    <property type="entry name" value="Acyl-CoA dehydrogenase/oxidase, N-terminal domain"/>
    <property type="match status" value="1"/>
</dbReference>
<dbReference type="InterPro" id="IPR036250">
    <property type="entry name" value="AcylCo_DH-like_C"/>
</dbReference>
<keyword evidence="7" id="KW-1185">Reference proteome</keyword>
<keyword evidence="1" id="KW-0285">Flavoprotein</keyword>
<dbReference type="FunFam" id="1.10.540.10:FF:000025">
    <property type="entry name" value="Related to Dibenzothiophene desulfurization enzyme C"/>
    <property type="match status" value="1"/>
</dbReference>
<feature type="region of interest" description="Disordered" evidence="3">
    <location>
        <begin position="1"/>
        <end position="24"/>
    </location>
</feature>
<accession>A0A1Y2MHJ8</accession>
<dbReference type="InterPro" id="IPR013786">
    <property type="entry name" value="AcylCoA_DH/ox_N"/>
</dbReference>
<evidence type="ECO:0000256" key="1">
    <source>
        <dbReference type="ARBA" id="ARBA00022630"/>
    </source>
</evidence>
<dbReference type="FunFam" id="2.40.110.10:FF:000020">
    <property type="entry name" value="Putative acyl-CoA dehydrogenase YdbM"/>
    <property type="match status" value="1"/>
</dbReference>
<proteinExistence type="predicted"/>
<dbReference type="PANTHER" id="PTHR43884:SF12">
    <property type="entry name" value="ISOVALERYL-COA DEHYDROGENASE, MITOCHONDRIAL-RELATED"/>
    <property type="match status" value="1"/>
</dbReference>
<evidence type="ECO:0000313" key="7">
    <source>
        <dbReference type="Proteomes" id="UP000194360"/>
    </source>
</evidence>
<evidence type="ECO:0000313" key="6">
    <source>
        <dbReference type="EMBL" id="OSY34439.1"/>
    </source>
</evidence>
<evidence type="ECO:0000256" key="3">
    <source>
        <dbReference type="SAM" id="MobiDB-lite"/>
    </source>
</evidence>
<dbReference type="AlphaFoldDB" id="A0A1Y2MHJ8"/>
<dbReference type="Proteomes" id="UP000194360">
    <property type="component" value="Unassembled WGS sequence"/>
</dbReference>
<dbReference type="SUPFAM" id="SSF47203">
    <property type="entry name" value="Acyl-CoA dehydrogenase C-terminal domain-like"/>
    <property type="match status" value="1"/>
</dbReference>
<dbReference type="Pfam" id="PF08028">
    <property type="entry name" value="Acyl-CoA_dh_2"/>
    <property type="match status" value="1"/>
</dbReference>
<organism evidence="6 7">
    <name type="scientific">Pseudonocardia autotrophica</name>
    <name type="common">Amycolata autotrophica</name>
    <name type="synonym">Nocardia autotrophica</name>
    <dbReference type="NCBI Taxonomy" id="2074"/>
    <lineage>
        <taxon>Bacteria</taxon>
        <taxon>Bacillati</taxon>
        <taxon>Actinomycetota</taxon>
        <taxon>Actinomycetes</taxon>
        <taxon>Pseudonocardiales</taxon>
        <taxon>Pseudonocardiaceae</taxon>
        <taxon>Pseudonocardia</taxon>
    </lineage>
</organism>
<dbReference type="GO" id="GO:0006552">
    <property type="term" value="P:L-leucine catabolic process"/>
    <property type="evidence" value="ECO:0007669"/>
    <property type="project" value="TreeGrafter"/>
</dbReference>